<keyword evidence="2" id="KW-1185">Reference proteome</keyword>
<proteinExistence type="predicted"/>
<reference evidence="1 2" key="1">
    <citation type="journal article" date="2024" name="BMC Genomics">
        <title>De novo assembly and annotation of Popillia japonica's genome with initial clues to its potential as an invasive pest.</title>
        <authorList>
            <person name="Cucini C."/>
            <person name="Boschi S."/>
            <person name="Funari R."/>
            <person name="Cardaioli E."/>
            <person name="Iannotti N."/>
            <person name="Marturano G."/>
            <person name="Paoli F."/>
            <person name="Bruttini M."/>
            <person name="Carapelli A."/>
            <person name="Frati F."/>
            <person name="Nardi F."/>
        </authorList>
    </citation>
    <scope>NUCLEOTIDE SEQUENCE [LARGE SCALE GENOMIC DNA]</scope>
    <source>
        <strain evidence="1">DMR45628</strain>
    </source>
</reference>
<dbReference type="EMBL" id="JASPKY010000039">
    <property type="protein sequence ID" value="KAK9746541.1"/>
    <property type="molecule type" value="Genomic_DNA"/>
</dbReference>
<comment type="caution">
    <text evidence="1">The sequence shown here is derived from an EMBL/GenBank/DDBJ whole genome shotgun (WGS) entry which is preliminary data.</text>
</comment>
<dbReference type="Proteomes" id="UP001458880">
    <property type="component" value="Unassembled WGS sequence"/>
</dbReference>
<protein>
    <submittedName>
        <fullName evidence="1">Uncharacterized protein</fullName>
    </submittedName>
</protein>
<sequence>MEPTAKRRKYISKNMSLVKRAVNELHSPERRRFSRRKTIIKSLQDLFQIDLVEMIPYAKENDIFKYIFVCINTFSKYVWAIPLKTKTQIFSVIAPELVRVSSWKKSETGLRILLPKTDVIPKTVLLDQVCQVK</sequence>
<evidence type="ECO:0000313" key="1">
    <source>
        <dbReference type="EMBL" id="KAK9746541.1"/>
    </source>
</evidence>
<dbReference type="GO" id="GO:0003676">
    <property type="term" value="F:nucleic acid binding"/>
    <property type="evidence" value="ECO:0007669"/>
    <property type="project" value="InterPro"/>
</dbReference>
<dbReference type="PANTHER" id="PTHR46585:SF1">
    <property type="entry name" value="CHROMO DOMAIN-CONTAINING PROTEIN"/>
    <property type="match status" value="1"/>
</dbReference>
<dbReference type="PANTHER" id="PTHR46585">
    <property type="entry name" value="INTEGRASE CORE DOMAIN CONTAINING PROTEIN"/>
    <property type="match status" value="1"/>
</dbReference>
<dbReference type="InterPro" id="IPR036397">
    <property type="entry name" value="RNaseH_sf"/>
</dbReference>
<organism evidence="1 2">
    <name type="scientific">Popillia japonica</name>
    <name type="common">Japanese beetle</name>
    <dbReference type="NCBI Taxonomy" id="7064"/>
    <lineage>
        <taxon>Eukaryota</taxon>
        <taxon>Metazoa</taxon>
        <taxon>Ecdysozoa</taxon>
        <taxon>Arthropoda</taxon>
        <taxon>Hexapoda</taxon>
        <taxon>Insecta</taxon>
        <taxon>Pterygota</taxon>
        <taxon>Neoptera</taxon>
        <taxon>Endopterygota</taxon>
        <taxon>Coleoptera</taxon>
        <taxon>Polyphaga</taxon>
        <taxon>Scarabaeiformia</taxon>
        <taxon>Scarabaeidae</taxon>
        <taxon>Rutelinae</taxon>
        <taxon>Popillia</taxon>
    </lineage>
</organism>
<dbReference type="Gene3D" id="3.30.420.10">
    <property type="entry name" value="Ribonuclease H-like superfamily/Ribonuclease H"/>
    <property type="match status" value="1"/>
</dbReference>
<accession>A0AAW1MJV0</accession>
<dbReference type="AlphaFoldDB" id="A0AAW1MJV0"/>
<dbReference type="SUPFAM" id="SSF53098">
    <property type="entry name" value="Ribonuclease H-like"/>
    <property type="match status" value="1"/>
</dbReference>
<evidence type="ECO:0000313" key="2">
    <source>
        <dbReference type="Proteomes" id="UP001458880"/>
    </source>
</evidence>
<name>A0AAW1MJV0_POPJA</name>
<gene>
    <name evidence="1" type="ORF">QE152_g6115</name>
</gene>
<dbReference type="InterPro" id="IPR012337">
    <property type="entry name" value="RNaseH-like_sf"/>
</dbReference>